<dbReference type="HOGENOM" id="CLU_822016_0_0_1"/>
<keyword evidence="3" id="KW-1185">Reference proteome</keyword>
<feature type="compositionally biased region" description="Pro residues" evidence="1">
    <location>
        <begin position="114"/>
        <end position="126"/>
    </location>
</feature>
<dbReference type="PhylomeDB" id="B4I8B2"/>
<dbReference type="EMBL" id="CH480824">
    <property type="protein sequence ID" value="EDW56837.1"/>
    <property type="molecule type" value="Genomic_DNA"/>
</dbReference>
<dbReference type="GO" id="GO:2001223">
    <property type="term" value="P:negative regulation of neuron migration"/>
    <property type="evidence" value="ECO:0007669"/>
    <property type="project" value="EnsemblMetazoa"/>
</dbReference>
<gene>
    <name evidence="2" type="primary">Dsec\GM15952</name>
    <name evidence="2" type="ORF">Dsec_GM15952</name>
</gene>
<sequence length="338" mass="38072">MPPMPPMPPLQLDENNLVGHLREHERALIFGSRSPEEAPEFKLVHLAQQRPEEQQRLEEGKRPGEAEQHGGNPHQRRQRRSLPAQEVAKRPSNGQGNHINAPASQYKRRNYHKPYPPEIPRPPPPASASLIALDRSSSSESEWVAHPGCHSNCMTDSKGVQGVTSRLTGVESIQLCSYRIQPCERLQTAAEYAEQTCARYRQKVRGLSGHGAQISASIEEPDRSCRVGCQDEFIKYRYYLVNGRNGHFPPGTRCSPVGKRYCVYGRCLEFGDDDLPLDKTHISLGQLRTRRKRSSHSNDLFNVTEIFSKPSHSDISAENIEFTQPIHVSADELSSKSR</sequence>
<evidence type="ECO:0000313" key="3">
    <source>
        <dbReference type="Proteomes" id="UP000001292"/>
    </source>
</evidence>
<accession>B4I8B2</accession>
<organism evidence="3">
    <name type="scientific">Drosophila sechellia</name>
    <name type="common">Fruit fly</name>
    <dbReference type="NCBI Taxonomy" id="7238"/>
    <lineage>
        <taxon>Eukaryota</taxon>
        <taxon>Metazoa</taxon>
        <taxon>Ecdysozoa</taxon>
        <taxon>Arthropoda</taxon>
        <taxon>Hexapoda</taxon>
        <taxon>Insecta</taxon>
        <taxon>Pterygota</taxon>
        <taxon>Neoptera</taxon>
        <taxon>Endopterygota</taxon>
        <taxon>Diptera</taxon>
        <taxon>Brachycera</taxon>
        <taxon>Muscomorpha</taxon>
        <taxon>Ephydroidea</taxon>
        <taxon>Drosophilidae</taxon>
        <taxon>Drosophila</taxon>
        <taxon>Sophophora</taxon>
    </lineage>
</organism>
<dbReference type="GO" id="GO:0030713">
    <property type="term" value="P:follicle cell of egg chamber stalk formation"/>
    <property type="evidence" value="ECO:0007669"/>
    <property type="project" value="EnsemblMetazoa"/>
</dbReference>
<dbReference type="Proteomes" id="UP000001292">
    <property type="component" value="Unassembled WGS sequence"/>
</dbReference>
<feature type="region of interest" description="Disordered" evidence="1">
    <location>
        <begin position="30"/>
        <end position="129"/>
    </location>
</feature>
<reference evidence="2 3" key="1">
    <citation type="journal article" date="2007" name="Nature">
        <title>Evolution of genes and genomes on the Drosophila phylogeny.</title>
        <authorList>
            <consortium name="Drosophila 12 Genomes Consortium"/>
            <person name="Clark A.G."/>
            <person name="Eisen M.B."/>
            <person name="Smith D.R."/>
            <person name="Bergman C.M."/>
            <person name="Oliver B."/>
            <person name="Markow T.A."/>
            <person name="Kaufman T.C."/>
            <person name="Kellis M."/>
            <person name="Gelbart W."/>
            <person name="Iyer V.N."/>
            <person name="Pollard D.A."/>
            <person name="Sackton T.B."/>
            <person name="Larracuente A.M."/>
            <person name="Singh N.D."/>
            <person name="Abad J.P."/>
            <person name="Abt D.N."/>
            <person name="Adryan B."/>
            <person name="Aguade M."/>
            <person name="Akashi H."/>
            <person name="Anderson W.W."/>
            <person name="Aquadro C.F."/>
            <person name="Ardell D.H."/>
            <person name="Arguello R."/>
            <person name="Artieri C.G."/>
            <person name="Barbash D.A."/>
            <person name="Barker D."/>
            <person name="Barsanti P."/>
            <person name="Batterham P."/>
            <person name="Batzoglou S."/>
            <person name="Begun D."/>
            <person name="Bhutkar A."/>
            <person name="Blanco E."/>
            <person name="Bosak S.A."/>
            <person name="Bradley R.K."/>
            <person name="Brand A.D."/>
            <person name="Brent M.R."/>
            <person name="Brooks A.N."/>
            <person name="Brown R.H."/>
            <person name="Butlin R.K."/>
            <person name="Caggese C."/>
            <person name="Calvi B.R."/>
            <person name="Bernardo de Carvalho A."/>
            <person name="Caspi A."/>
            <person name="Castrezana S."/>
            <person name="Celniker S.E."/>
            <person name="Chang J.L."/>
            <person name="Chapple C."/>
            <person name="Chatterji S."/>
            <person name="Chinwalla A."/>
            <person name="Civetta A."/>
            <person name="Clifton S.W."/>
            <person name="Comeron J.M."/>
            <person name="Costello J.C."/>
            <person name="Coyne J.A."/>
            <person name="Daub J."/>
            <person name="David R.G."/>
            <person name="Delcher A.L."/>
            <person name="Delehaunty K."/>
            <person name="Do C.B."/>
            <person name="Ebling H."/>
            <person name="Edwards K."/>
            <person name="Eickbush T."/>
            <person name="Evans J.D."/>
            <person name="Filipski A."/>
            <person name="Findeiss S."/>
            <person name="Freyhult E."/>
            <person name="Fulton L."/>
            <person name="Fulton R."/>
            <person name="Garcia A.C."/>
            <person name="Gardiner A."/>
            <person name="Garfield D.A."/>
            <person name="Garvin B.E."/>
            <person name="Gibson G."/>
            <person name="Gilbert D."/>
            <person name="Gnerre S."/>
            <person name="Godfrey J."/>
            <person name="Good R."/>
            <person name="Gotea V."/>
            <person name="Gravely B."/>
            <person name="Greenberg A.J."/>
            <person name="Griffiths-Jones S."/>
            <person name="Gross S."/>
            <person name="Guigo R."/>
            <person name="Gustafson E.A."/>
            <person name="Haerty W."/>
            <person name="Hahn M.W."/>
            <person name="Halligan D.L."/>
            <person name="Halpern A.L."/>
            <person name="Halter G.M."/>
            <person name="Han M.V."/>
            <person name="Heger A."/>
            <person name="Hillier L."/>
            <person name="Hinrichs A.S."/>
            <person name="Holmes I."/>
            <person name="Hoskins R.A."/>
            <person name="Hubisz M.J."/>
            <person name="Hultmark D."/>
            <person name="Huntley M.A."/>
            <person name="Jaffe D.B."/>
            <person name="Jagadeeshan S."/>
            <person name="Jeck W.R."/>
            <person name="Johnson J."/>
            <person name="Jones C.D."/>
            <person name="Jordan W.C."/>
            <person name="Karpen G.H."/>
            <person name="Kataoka E."/>
            <person name="Keightley P.D."/>
            <person name="Kheradpour P."/>
            <person name="Kirkness E.F."/>
            <person name="Koerich L.B."/>
            <person name="Kristiansen K."/>
            <person name="Kudrna D."/>
            <person name="Kulathinal R.J."/>
            <person name="Kumar S."/>
            <person name="Kwok R."/>
            <person name="Lander E."/>
            <person name="Langley C.H."/>
            <person name="Lapoint R."/>
            <person name="Lazzaro B.P."/>
            <person name="Lee S.J."/>
            <person name="Levesque L."/>
            <person name="Li R."/>
            <person name="Lin C.F."/>
            <person name="Lin M.F."/>
            <person name="Lindblad-Toh K."/>
            <person name="Llopart A."/>
            <person name="Long M."/>
            <person name="Low L."/>
            <person name="Lozovsky E."/>
            <person name="Lu J."/>
            <person name="Luo M."/>
            <person name="Machado C.A."/>
            <person name="Makalowski W."/>
            <person name="Marzo M."/>
            <person name="Matsuda M."/>
            <person name="Matzkin L."/>
            <person name="McAllister B."/>
            <person name="McBride C.S."/>
            <person name="McKernan B."/>
            <person name="McKernan K."/>
            <person name="Mendez-Lago M."/>
            <person name="Minx P."/>
            <person name="Mollenhauer M.U."/>
            <person name="Montooth K."/>
            <person name="Mount S.M."/>
            <person name="Mu X."/>
            <person name="Myers E."/>
            <person name="Negre B."/>
            <person name="Newfeld S."/>
            <person name="Nielsen R."/>
            <person name="Noor M.A."/>
            <person name="O'Grady P."/>
            <person name="Pachter L."/>
            <person name="Papaceit M."/>
            <person name="Parisi M.J."/>
            <person name="Parisi M."/>
            <person name="Parts L."/>
            <person name="Pedersen J.S."/>
            <person name="Pesole G."/>
            <person name="Phillippy A.M."/>
            <person name="Ponting C.P."/>
            <person name="Pop M."/>
            <person name="Porcelli D."/>
            <person name="Powell J.R."/>
            <person name="Prohaska S."/>
            <person name="Pruitt K."/>
            <person name="Puig M."/>
            <person name="Quesneville H."/>
            <person name="Ram K.R."/>
            <person name="Rand D."/>
            <person name="Rasmussen M.D."/>
            <person name="Reed L.K."/>
            <person name="Reenan R."/>
            <person name="Reily A."/>
            <person name="Remington K.A."/>
            <person name="Rieger T.T."/>
            <person name="Ritchie M.G."/>
            <person name="Robin C."/>
            <person name="Rogers Y.H."/>
            <person name="Rohde C."/>
            <person name="Rozas J."/>
            <person name="Rubenfield M.J."/>
            <person name="Ruiz A."/>
            <person name="Russo S."/>
            <person name="Salzberg S.L."/>
            <person name="Sanchez-Gracia A."/>
            <person name="Saranga D.J."/>
            <person name="Sato H."/>
            <person name="Schaeffer S.W."/>
            <person name="Schatz M.C."/>
            <person name="Schlenke T."/>
            <person name="Schwartz R."/>
            <person name="Segarra C."/>
            <person name="Singh R.S."/>
            <person name="Sirot L."/>
            <person name="Sirota M."/>
            <person name="Sisneros N.B."/>
            <person name="Smith C.D."/>
            <person name="Smith T.F."/>
            <person name="Spieth J."/>
            <person name="Stage D.E."/>
            <person name="Stark A."/>
            <person name="Stephan W."/>
            <person name="Strausberg R.L."/>
            <person name="Strempel S."/>
            <person name="Sturgill D."/>
            <person name="Sutton G."/>
            <person name="Sutton G.G."/>
            <person name="Tao W."/>
            <person name="Teichmann S."/>
            <person name="Tobari Y.N."/>
            <person name="Tomimura Y."/>
            <person name="Tsolas J.M."/>
            <person name="Valente V.L."/>
            <person name="Venter E."/>
            <person name="Venter J.C."/>
            <person name="Vicario S."/>
            <person name="Vieira F.G."/>
            <person name="Vilella A.J."/>
            <person name="Villasante A."/>
            <person name="Walenz B."/>
            <person name="Wang J."/>
            <person name="Wasserman M."/>
            <person name="Watts T."/>
            <person name="Wilson D."/>
            <person name="Wilson R.K."/>
            <person name="Wing R.A."/>
            <person name="Wolfner M.F."/>
            <person name="Wong A."/>
            <person name="Wong G.K."/>
            <person name="Wu C.I."/>
            <person name="Wu G."/>
            <person name="Yamamoto D."/>
            <person name="Yang H.P."/>
            <person name="Yang S.P."/>
            <person name="Yorke J.A."/>
            <person name="Yoshida K."/>
            <person name="Zdobnov E."/>
            <person name="Zhang P."/>
            <person name="Zhang Y."/>
            <person name="Zimin A.V."/>
            <person name="Baldwin J."/>
            <person name="Abdouelleil A."/>
            <person name="Abdulkadir J."/>
            <person name="Abebe A."/>
            <person name="Abera B."/>
            <person name="Abreu J."/>
            <person name="Acer S.C."/>
            <person name="Aftuck L."/>
            <person name="Alexander A."/>
            <person name="An P."/>
            <person name="Anderson E."/>
            <person name="Anderson S."/>
            <person name="Arachi H."/>
            <person name="Azer M."/>
            <person name="Bachantsang P."/>
            <person name="Barry A."/>
            <person name="Bayul T."/>
            <person name="Berlin A."/>
            <person name="Bessette D."/>
            <person name="Bloom T."/>
            <person name="Blye J."/>
            <person name="Boguslavskiy L."/>
            <person name="Bonnet C."/>
            <person name="Boukhgalter B."/>
            <person name="Bourzgui I."/>
            <person name="Brown A."/>
            <person name="Cahill P."/>
            <person name="Channer S."/>
            <person name="Cheshatsang Y."/>
            <person name="Chuda L."/>
            <person name="Citroen M."/>
            <person name="Collymore A."/>
            <person name="Cooke P."/>
            <person name="Costello M."/>
            <person name="D'Aco K."/>
            <person name="Daza R."/>
            <person name="De Haan G."/>
            <person name="DeGray S."/>
            <person name="DeMaso C."/>
            <person name="Dhargay N."/>
            <person name="Dooley K."/>
            <person name="Dooley E."/>
            <person name="Doricent M."/>
            <person name="Dorje P."/>
            <person name="Dorjee K."/>
            <person name="Dupes A."/>
            <person name="Elong R."/>
            <person name="Falk J."/>
            <person name="Farina A."/>
            <person name="Faro S."/>
            <person name="Ferguson D."/>
            <person name="Fisher S."/>
            <person name="Foley C.D."/>
            <person name="Franke A."/>
            <person name="Friedrich D."/>
            <person name="Gadbois L."/>
            <person name="Gearin G."/>
            <person name="Gearin C.R."/>
            <person name="Giannoukos G."/>
            <person name="Goode T."/>
            <person name="Graham J."/>
            <person name="Grandbois E."/>
            <person name="Grewal S."/>
            <person name="Gyaltsen K."/>
            <person name="Hafez N."/>
            <person name="Hagos B."/>
            <person name="Hall J."/>
            <person name="Henson C."/>
            <person name="Hollinger A."/>
            <person name="Honan T."/>
            <person name="Huard M.D."/>
            <person name="Hughes L."/>
            <person name="Hurhula B."/>
            <person name="Husby M.E."/>
            <person name="Kamat A."/>
            <person name="Kanga B."/>
            <person name="Kashin S."/>
            <person name="Khazanovich D."/>
            <person name="Kisner P."/>
            <person name="Lance K."/>
            <person name="Lara M."/>
            <person name="Lee W."/>
            <person name="Lennon N."/>
            <person name="Letendre F."/>
            <person name="LeVine R."/>
            <person name="Lipovsky A."/>
            <person name="Liu X."/>
            <person name="Liu J."/>
            <person name="Liu S."/>
            <person name="Lokyitsang T."/>
            <person name="Lokyitsang Y."/>
            <person name="Lubonja R."/>
            <person name="Lui A."/>
            <person name="MacDonald P."/>
            <person name="Magnisalis V."/>
            <person name="Maru K."/>
            <person name="Matthews C."/>
            <person name="McCusker W."/>
            <person name="McDonough S."/>
            <person name="Mehta T."/>
            <person name="Meldrim J."/>
            <person name="Meneus L."/>
            <person name="Mihai O."/>
            <person name="Mihalev A."/>
            <person name="Mihova T."/>
            <person name="Mittelman R."/>
            <person name="Mlenga V."/>
            <person name="Montmayeur A."/>
            <person name="Mulrain L."/>
            <person name="Navidi A."/>
            <person name="Naylor J."/>
            <person name="Negash T."/>
            <person name="Nguyen T."/>
            <person name="Nguyen N."/>
            <person name="Nicol R."/>
            <person name="Norbu C."/>
            <person name="Norbu N."/>
            <person name="Novod N."/>
            <person name="O'Neill B."/>
            <person name="Osman S."/>
            <person name="Markiewicz E."/>
            <person name="Oyono O.L."/>
            <person name="Patti C."/>
            <person name="Phunkhang P."/>
            <person name="Pierre F."/>
            <person name="Priest M."/>
            <person name="Raghuraman S."/>
            <person name="Rege F."/>
            <person name="Reyes R."/>
            <person name="Rise C."/>
            <person name="Rogov P."/>
            <person name="Ross K."/>
            <person name="Ryan E."/>
            <person name="Settipalli S."/>
            <person name="Shea T."/>
            <person name="Sherpa N."/>
            <person name="Shi L."/>
            <person name="Shih D."/>
            <person name="Sparrow T."/>
            <person name="Spaulding J."/>
            <person name="Stalker J."/>
            <person name="Stange-Thomann N."/>
            <person name="Stavropoulos S."/>
            <person name="Stone C."/>
            <person name="Strader C."/>
            <person name="Tesfaye S."/>
            <person name="Thomson T."/>
            <person name="Thoulutsang Y."/>
            <person name="Thoulutsang D."/>
            <person name="Topham K."/>
            <person name="Topping I."/>
            <person name="Tsamla T."/>
            <person name="Vassiliev H."/>
            <person name="Vo A."/>
            <person name="Wangchuk T."/>
            <person name="Wangdi T."/>
            <person name="Weiand M."/>
            <person name="Wilkinson J."/>
            <person name="Wilson A."/>
            <person name="Yadav S."/>
            <person name="Young G."/>
            <person name="Yu Q."/>
            <person name="Zembek L."/>
            <person name="Zhong D."/>
            <person name="Zimmer A."/>
            <person name="Zwirko Z."/>
            <person name="Jaffe D.B."/>
            <person name="Alvarez P."/>
            <person name="Brockman W."/>
            <person name="Butler J."/>
            <person name="Chin C."/>
            <person name="Gnerre S."/>
            <person name="Grabherr M."/>
            <person name="Kleber M."/>
            <person name="Mauceli E."/>
            <person name="MacCallum I."/>
        </authorList>
    </citation>
    <scope>NUCLEOTIDE SEQUENCE [LARGE SCALE GENOMIC DNA]</scope>
    <source>
        <strain evidence="3">Rob3c / Tucson 14021-0248.25</strain>
    </source>
</reference>
<dbReference type="AlphaFoldDB" id="B4I8B2"/>
<evidence type="ECO:0000256" key="1">
    <source>
        <dbReference type="SAM" id="MobiDB-lite"/>
    </source>
</evidence>
<evidence type="ECO:0000313" key="2">
    <source>
        <dbReference type="EMBL" id="EDW56837.1"/>
    </source>
</evidence>
<dbReference type="STRING" id="7238.B4I8B2"/>
<name>B4I8B2_DROSE</name>
<feature type="compositionally biased region" description="Basic and acidic residues" evidence="1">
    <location>
        <begin position="50"/>
        <end position="68"/>
    </location>
</feature>
<feature type="compositionally biased region" description="Basic and acidic residues" evidence="1">
    <location>
        <begin position="34"/>
        <end position="43"/>
    </location>
</feature>
<protein>
    <submittedName>
        <fullName evidence="2">GM15952</fullName>
    </submittedName>
</protein>
<proteinExistence type="predicted"/>